<comment type="caution">
    <text evidence="10">The sequence shown here is derived from an EMBL/GenBank/DDBJ whole genome shotgun (WGS) entry which is preliminary data.</text>
</comment>
<dbReference type="Pfam" id="PF02518">
    <property type="entry name" value="HATPase_c"/>
    <property type="match status" value="1"/>
</dbReference>
<evidence type="ECO:0000256" key="4">
    <source>
        <dbReference type="ARBA" id="ARBA00022777"/>
    </source>
</evidence>
<keyword evidence="11" id="KW-1185">Reference proteome</keyword>
<organism evidence="10 11">
    <name type="scientific">Reticulibacter mediterranei</name>
    <dbReference type="NCBI Taxonomy" id="2778369"/>
    <lineage>
        <taxon>Bacteria</taxon>
        <taxon>Bacillati</taxon>
        <taxon>Chloroflexota</taxon>
        <taxon>Ktedonobacteria</taxon>
        <taxon>Ktedonobacterales</taxon>
        <taxon>Reticulibacteraceae</taxon>
        <taxon>Reticulibacter</taxon>
    </lineage>
</organism>
<dbReference type="CDD" id="cd16917">
    <property type="entry name" value="HATPase_UhpB-NarQ-NarX-like"/>
    <property type="match status" value="1"/>
</dbReference>
<dbReference type="PANTHER" id="PTHR24421:SF10">
    <property type="entry name" value="NITRATE_NITRITE SENSOR PROTEIN NARQ"/>
    <property type="match status" value="1"/>
</dbReference>
<evidence type="ECO:0000256" key="7">
    <source>
        <dbReference type="SAM" id="MobiDB-lite"/>
    </source>
</evidence>
<dbReference type="AlphaFoldDB" id="A0A8J3IBT0"/>
<dbReference type="GO" id="GO:0000160">
    <property type="term" value="P:phosphorelay signal transduction system"/>
    <property type="evidence" value="ECO:0007669"/>
    <property type="project" value="UniProtKB-KW"/>
</dbReference>
<evidence type="ECO:0000313" key="11">
    <source>
        <dbReference type="Proteomes" id="UP000597444"/>
    </source>
</evidence>
<gene>
    <name evidence="10" type="ORF">KSF_014540</name>
</gene>
<evidence type="ECO:0000256" key="2">
    <source>
        <dbReference type="ARBA" id="ARBA00012438"/>
    </source>
</evidence>
<dbReference type="InterPro" id="IPR003594">
    <property type="entry name" value="HATPase_dom"/>
</dbReference>
<dbReference type="Proteomes" id="UP000597444">
    <property type="component" value="Unassembled WGS sequence"/>
</dbReference>
<evidence type="ECO:0000259" key="9">
    <source>
        <dbReference type="Pfam" id="PF02518"/>
    </source>
</evidence>
<feature type="transmembrane region" description="Helical" evidence="8">
    <location>
        <begin position="251"/>
        <end position="274"/>
    </location>
</feature>
<keyword evidence="5" id="KW-0902">Two-component regulatory system</keyword>
<dbReference type="Gene3D" id="3.30.565.10">
    <property type="entry name" value="Histidine kinase-like ATPase, C-terminal domain"/>
    <property type="match status" value="1"/>
</dbReference>
<evidence type="ECO:0000256" key="3">
    <source>
        <dbReference type="ARBA" id="ARBA00022679"/>
    </source>
</evidence>
<evidence type="ECO:0000256" key="1">
    <source>
        <dbReference type="ARBA" id="ARBA00000085"/>
    </source>
</evidence>
<dbReference type="InterPro" id="IPR050482">
    <property type="entry name" value="Sensor_HK_TwoCompSys"/>
</dbReference>
<comment type="catalytic activity">
    <reaction evidence="1">
        <text>ATP + protein L-histidine = ADP + protein N-phospho-L-histidine.</text>
        <dbReference type="EC" id="2.7.13.3"/>
    </reaction>
</comment>
<evidence type="ECO:0000256" key="5">
    <source>
        <dbReference type="ARBA" id="ARBA00023012"/>
    </source>
</evidence>
<keyword evidence="3" id="KW-0808">Transferase</keyword>
<dbReference type="EC" id="2.7.13.3" evidence="2"/>
<feature type="transmembrane region" description="Helical" evidence="8">
    <location>
        <begin position="119"/>
        <end position="139"/>
    </location>
</feature>
<evidence type="ECO:0000256" key="6">
    <source>
        <dbReference type="SAM" id="Coils"/>
    </source>
</evidence>
<feature type="transmembrane region" description="Helical" evidence="8">
    <location>
        <begin position="219"/>
        <end position="239"/>
    </location>
</feature>
<name>A0A8J3IBT0_9CHLR</name>
<feature type="transmembrane region" description="Helical" evidence="8">
    <location>
        <begin position="146"/>
        <end position="165"/>
    </location>
</feature>
<dbReference type="PANTHER" id="PTHR24421">
    <property type="entry name" value="NITRATE/NITRITE SENSOR PROTEIN NARX-RELATED"/>
    <property type="match status" value="1"/>
</dbReference>
<dbReference type="SUPFAM" id="SSF55874">
    <property type="entry name" value="ATPase domain of HSP90 chaperone/DNA topoisomerase II/histidine kinase"/>
    <property type="match status" value="1"/>
</dbReference>
<evidence type="ECO:0000256" key="8">
    <source>
        <dbReference type="SAM" id="Phobius"/>
    </source>
</evidence>
<proteinExistence type="predicted"/>
<feature type="region of interest" description="Disordered" evidence="7">
    <location>
        <begin position="623"/>
        <end position="645"/>
    </location>
</feature>
<keyword evidence="8" id="KW-1133">Transmembrane helix</keyword>
<feature type="transmembrane region" description="Helical" evidence="8">
    <location>
        <begin position="295"/>
        <end position="316"/>
    </location>
</feature>
<dbReference type="GO" id="GO:0004673">
    <property type="term" value="F:protein histidine kinase activity"/>
    <property type="evidence" value="ECO:0007669"/>
    <property type="project" value="UniProtKB-EC"/>
</dbReference>
<dbReference type="InterPro" id="IPR036890">
    <property type="entry name" value="HATPase_C_sf"/>
</dbReference>
<keyword evidence="8" id="KW-0472">Membrane</keyword>
<feature type="coiled-coil region" evidence="6">
    <location>
        <begin position="341"/>
        <end position="385"/>
    </location>
</feature>
<accession>A0A8J3IBT0</accession>
<evidence type="ECO:0000313" key="10">
    <source>
        <dbReference type="EMBL" id="GHO91406.1"/>
    </source>
</evidence>
<keyword evidence="4" id="KW-0418">Kinase</keyword>
<reference evidence="10" key="1">
    <citation type="submission" date="2020-10" db="EMBL/GenBank/DDBJ databases">
        <title>Taxonomic study of unclassified bacteria belonging to the class Ktedonobacteria.</title>
        <authorList>
            <person name="Yabe S."/>
            <person name="Wang C.M."/>
            <person name="Zheng Y."/>
            <person name="Sakai Y."/>
            <person name="Cavaletti L."/>
            <person name="Monciardini P."/>
            <person name="Donadio S."/>
        </authorList>
    </citation>
    <scope>NUCLEOTIDE SEQUENCE</scope>
    <source>
        <strain evidence="10">ID150040</strain>
    </source>
</reference>
<dbReference type="EMBL" id="BNJK01000001">
    <property type="protein sequence ID" value="GHO91406.1"/>
    <property type="molecule type" value="Genomic_DNA"/>
</dbReference>
<keyword evidence="6" id="KW-0175">Coiled coil</keyword>
<protein>
    <recommendedName>
        <fullName evidence="2">histidine kinase</fullName>
        <ecNumber evidence="2">2.7.13.3</ecNumber>
    </recommendedName>
</protein>
<feature type="domain" description="Histidine kinase/HSP90-like ATPase" evidence="9">
    <location>
        <begin position="526"/>
        <end position="617"/>
    </location>
</feature>
<keyword evidence="8" id="KW-0812">Transmembrane</keyword>
<feature type="transmembrane region" description="Helical" evidence="8">
    <location>
        <begin position="177"/>
        <end position="198"/>
    </location>
</feature>
<feature type="transmembrane region" description="Helical" evidence="8">
    <location>
        <begin position="322"/>
        <end position="341"/>
    </location>
</feature>
<sequence length="645" mass="71681">MVLLISGTGHLRLLKEINTTFGGFFWAIDTDGQIVLTSTPPQLPPFEAPAAPLLNKVHIIAVNTTAITKENEAALTHAYQNAKLGDSITYTVTTGDKDNTAIIVRPVSTFTWDMWWQNYGSTLLAGLCWLVIGAILLIGASEWTEAVEGLTLLPPALLFLLYSHWGNVQQAYPADLVFQLLWIPAFALTGAVFLHLSLIYRPEILLHTRRLRIVDGIPYVPLIVLVSYELSSLLIAGQVPTGINITASMGYGAFALVSGLCISISSLWRIGLISPQKQLHKQLVPARIRQRIGKLLTVWIVGLVLSFCLEILPMLLTGHALFSLPTFTIAAAVFPLFLLSVRRSQRLLDHLYTSLEQLEEEHQEQQQASSDLQGANQQLEQATSLLLKADAHLRSLLSQRIHDQPRQQALRIRSLLGHWQHKLQVEAERDEESKVAAQPLIEVLGKVRKISEELESDLRGLQLLLEDAYQRSSLGLKLHLEKLIREDLPMRYPESPLKLQADLWALDAFTGDLEQTEEGATIAETISYTVTQALLNIYNHAGATFATVRTSYTDGILEVTISDDGRGFDPERIPTEKTSLFKARLKVREIGGTLAVQSSPRSRLSRGTTITLRIPLPQIEKNATSAQDTEAEMSAIEQHHPQTHH</sequence>